<evidence type="ECO:0000256" key="3">
    <source>
        <dbReference type="ARBA" id="ARBA00019618"/>
    </source>
</evidence>
<keyword evidence="4 10" id="KW-0678">Repressor</keyword>
<keyword evidence="5 10" id="KW-0805">Transcription regulation</keyword>
<feature type="compositionally biased region" description="Polar residues" evidence="11">
    <location>
        <begin position="444"/>
        <end position="460"/>
    </location>
</feature>
<evidence type="ECO:0000256" key="6">
    <source>
        <dbReference type="ARBA" id="ARBA00023159"/>
    </source>
</evidence>
<keyword evidence="15" id="KW-1185">Reference proteome</keyword>
<evidence type="ECO:0000256" key="7">
    <source>
        <dbReference type="ARBA" id="ARBA00023163"/>
    </source>
</evidence>
<sequence length="1385" mass="155147">MKDKVGDACRLEDIITNLYRLETVQKINYHQYIPGKTDNQWSIQAELFLRRKNPKVFAALFSRELWCFSINDDPLPELNFEQNSEQEVPQPERKGHFTPEFSKPHLPTPYAIFMKALRRMIYVNLTLSSNETIVPFGNSCIFQEPSTSATKILHFDPHLFENGDLTVAICLKDLRLFKLKAETLTPEVAVYLAPSGIRVYLPSTDLNKCYVPPPQNSQMFLKTLCISHGIDLRNLEDLKWVKLIPNANHLNGFTPTISQYLDEPNGNNYVIWPACLCYVQTAIDVKKPQQNGSPRSAQLELDDCFDMIDGFIQLKLTSAYRTPGTSAGIGTVTGHNPLSTGGVFTDQFQGFSKHSVNTGNNVPSTGDNGKSSPEYSNDPNMTPLRDNKTHRQNFPAEPYGSTGFITTPIINENITPTVDDIITETPSVKPQNDLWNDKKDAGNNEPNNNTKSLSVNSSEAKTGFETGFESSAQNPSSGNPEDVDFDKELFGEDSDEDVNSKNNIDEMASVKEITDEMFDLAEDDDDVDGLTNDSSKSENAGSNEFPGANERKTRVKRTYLDIPVDVITIEKTPSLYEDPGAPLPIETPKDRKKSIFAPLNFNPIFESNVDNKYKNGGKFSVNSNFNEEPVQFGISTSNVSSSEDEDSDFSPSDFNNNGVFAGKGLIYDPRENDMPIIEPATYEPMPKDTLPELINPPSASKDDCAASSYNLMGSLMEKPIKTNVEAIWKPGSNKSEKAELVTNQKVGGNGPYTSSASNPNNTTYFENTPSLGPETLYDNSKPANILSAIEPELKSEQGTQTAEQGQSESSRILPYLLRHMPLFSLPDAFLCKNPSLPPGKDLEDILDILTDQIVFNNDMFSDEGVKDSYFKGIKDYSVGIVSDTMKLLFGSFSKLHGNEIIDDIFYLPEPSVFVKKAEDTIKIKSSSCYFSEYLNLKPNRGVKNFRALALTTEAKNDCMSFISQMSQTYSNHELGFCELTKLTNEDNKGLIYLKNFNQDTLLLLSAQIVSFCSTALSNIKNIPLLILLPINRLSLADCISMILKFHVIRKEVKSKLPKAEVLLRLVDIDFLKNPLTSTNAYTSLCVAIYNSLPPNSTKVTSLTNDLPKQIEFRTLKNTSLSIYYDNYIHLAYLRSIDREWLCAAWSDTKGVESFVKTWYVGNSRTRFEQVCNEIWKITLQLASKNFGNVCLVLTRLDSVLPDDELIHWRRLSVATKDLHLAVVCVGDNTKLSLFDEDKTYPTFKPFFRSKQNVQGKGTDNIDDFEIINIDEEVHGIIFSNPLQLANSQHRCAIKSGALIRFAKSEGDNFIDKFEVNLLNCPHADSSTLLKEILKQYRNLAGLNAWFGVSYGSDNYMPWHVVAVKHVMNSIVHVKGSFEKETYVID</sequence>
<protein>
    <recommendedName>
        <fullName evidence="3 10">Mediator of RNA polymerase II transcription subunit 13</fullName>
    </recommendedName>
    <alternativeName>
        <fullName evidence="9 10">Mediator complex subunit 13</fullName>
    </alternativeName>
</protein>
<dbReference type="PANTHER" id="PTHR48249:SF3">
    <property type="entry name" value="MEDIATOR OF RNA POLYMERASE II TRANSCRIPTION SUBUNIT 13"/>
    <property type="match status" value="1"/>
</dbReference>
<comment type="function">
    <text evidence="10">Component of the SRB8-11 complex. The SRB8-11 complex is a regulatory module of the Mediator complex which is itself involved in regulation of basal and activated RNA polymerase II-dependent transcription. The SRB8-11 complex may be involved in the transcriptional repression of a subset of genes regulated by Mediator. It may inhibit the association of the Mediator complex with RNA polymerase II to form the holoenzyme complex.</text>
</comment>
<comment type="caution">
    <text evidence="14">The sequence shown here is derived from an EMBL/GenBank/DDBJ whole genome shotgun (WGS) entry which is preliminary data.</text>
</comment>
<feature type="domain" description="Mediator complex subunit Med13 C-terminal" evidence="12">
    <location>
        <begin position="1255"/>
        <end position="1363"/>
    </location>
</feature>
<accession>A0A0A8L1F1</accession>
<keyword evidence="7 10" id="KW-0804">Transcription</keyword>
<feature type="compositionally biased region" description="Polar residues" evidence="11">
    <location>
        <begin position="531"/>
        <end position="542"/>
    </location>
</feature>
<dbReference type="PANTHER" id="PTHR48249">
    <property type="entry name" value="MEDIATOR OF RNA POLYMERASE II TRANSCRIPTION SUBUNIT 13"/>
    <property type="match status" value="1"/>
</dbReference>
<dbReference type="InterPro" id="IPR021643">
    <property type="entry name" value="Mediator_Med13_N"/>
</dbReference>
<organism evidence="14 15">
    <name type="scientific">Kluyveromyces dobzhanskii CBS 2104</name>
    <dbReference type="NCBI Taxonomy" id="1427455"/>
    <lineage>
        <taxon>Eukaryota</taxon>
        <taxon>Fungi</taxon>
        <taxon>Dikarya</taxon>
        <taxon>Ascomycota</taxon>
        <taxon>Saccharomycotina</taxon>
        <taxon>Saccharomycetes</taxon>
        <taxon>Saccharomycetales</taxon>
        <taxon>Saccharomycetaceae</taxon>
        <taxon>Kluyveromyces</taxon>
    </lineage>
</organism>
<dbReference type="Pfam" id="PF06333">
    <property type="entry name" value="Med13_C"/>
    <property type="match status" value="2"/>
</dbReference>
<comment type="subunit">
    <text evidence="10">Component of the SRB8-11 complex, which itself associates with the Mediator complex.</text>
</comment>
<feature type="domain" description="Mediator complex subunit Med13 C-terminal" evidence="12">
    <location>
        <begin position="1100"/>
        <end position="1237"/>
    </location>
</feature>
<name>A0A0A8L1F1_9SACH</name>
<dbReference type="GO" id="GO:0003713">
    <property type="term" value="F:transcription coactivator activity"/>
    <property type="evidence" value="ECO:0007669"/>
    <property type="project" value="TreeGrafter"/>
</dbReference>
<dbReference type="OrthoDB" id="103819at2759"/>
<evidence type="ECO:0000256" key="5">
    <source>
        <dbReference type="ARBA" id="ARBA00023015"/>
    </source>
</evidence>
<feature type="domain" description="Mediator complex subunit Med13 N-terminal" evidence="13">
    <location>
        <begin position="10"/>
        <end position="281"/>
    </location>
</feature>
<reference evidence="14 15" key="1">
    <citation type="submission" date="2014-03" db="EMBL/GenBank/DDBJ databases">
        <title>The genome of Kluyveromyces dobzhanskii.</title>
        <authorList>
            <person name="Nystedt B."/>
            <person name="Astrom S."/>
        </authorList>
    </citation>
    <scope>NUCLEOTIDE SEQUENCE [LARGE SCALE GENOMIC DNA]</scope>
    <source>
        <strain evidence="14 15">CBS 2104</strain>
    </source>
</reference>
<feature type="region of interest" description="Disordered" evidence="11">
    <location>
        <begin position="744"/>
        <end position="765"/>
    </location>
</feature>
<dbReference type="InterPro" id="IPR051139">
    <property type="entry name" value="Mediator_complx_sub13"/>
</dbReference>
<evidence type="ECO:0000256" key="2">
    <source>
        <dbReference type="ARBA" id="ARBA00009354"/>
    </source>
</evidence>
<evidence type="ECO:0000259" key="12">
    <source>
        <dbReference type="Pfam" id="PF06333"/>
    </source>
</evidence>
<gene>
    <name evidence="14" type="ORF">KLDO_g404</name>
</gene>
<feature type="region of interest" description="Disordered" evidence="11">
    <location>
        <begin position="351"/>
        <end position="407"/>
    </location>
</feature>
<comment type="subcellular location">
    <subcellularLocation>
        <location evidence="1 10">Nucleus</location>
    </subcellularLocation>
</comment>
<evidence type="ECO:0000256" key="9">
    <source>
        <dbReference type="ARBA" id="ARBA00032008"/>
    </source>
</evidence>
<comment type="similarity">
    <text evidence="2 10">Belongs to the Mediator complex subunit 13 family.</text>
</comment>
<evidence type="ECO:0000256" key="1">
    <source>
        <dbReference type="ARBA" id="ARBA00004123"/>
    </source>
</evidence>
<dbReference type="EMBL" id="CCBQ010000011">
    <property type="protein sequence ID" value="CDO92076.1"/>
    <property type="molecule type" value="Genomic_DNA"/>
</dbReference>
<feature type="region of interest" description="Disordered" evidence="11">
    <location>
        <begin position="523"/>
        <end position="552"/>
    </location>
</feature>
<dbReference type="InterPro" id="IPR009401">
    <property type="entry name" value="Med13_C"/>
</dbReference>
<dbReference type="GO" id="GO:0016592">
    <property type="term" value="C:mediator complex"/>
    <property type="evidence" value="ECO:0007669"/>
    <property type="project" value="InterPro"/>
</dbReference>
<evidence type="ECO:0000256" key="4">
    <source>
        <dbReference type="ARBA" id="ARBA00022491"/>
    </source>
</evidence>
<dbReference type="Pfam" id="PF11597">
    <property type="entry name" value="Med13_N"/>
    <property type="match status" value="1"/>
</dbReference>
<evidence type="ECO:0000313" key="15">
    <source>
        <dbReference type="Proteomes" id="UP000031516"/>
    </source>
</evidence>
<keyword evidence="8 10" id="KW-0539">Nucleus</keyword>
<evidence type="ECO:0000256" key="10">
    <source>
        <dbReference type="RuleBase" id="RU364134"/>
    </source>
</evidence>
<dbReference type="Proteomes" id="UP000031516">
    <property type="component" value="Unassembled WGS sequence"/>
</dbReference>
<proteinExistence type="inferred from homology"/>
<feature type="region of interest" description="Disordered" evidence="11">
    <location>
        <begin position="424"/>
        <end position="487"/>
    </location>
</feature>
<evidence type="ECO:0000313" key="14">
    <source>
        <dbReference type="EMBL" id="CDO92076.1"/>
    </source>
</evidence>
<feature type="compositionally biased region" description="Polar residues" evidence="11">
    <location>
        <begin position="468"/>
        <end position="479"/>
    </location>
</feature>
<keyword evidence="6 10" id="KW-0010">Activator</keyword>
<feature type="compositionally biased region" description="Polar residues" evidence="11">
    <location>
        <begin position="424"/>
        <end position="434"/>
    </location>
</feature>
<feature type="compositionally biased region" description="Polar residues" evidence="11">
    <location>
        <begin position="351"/>
        <end position="380"/>
    </location>
</feature>
<dbReference type="GO" id="GO:0045944">
    <property type="term" value="P:positive regulation of transcription by RNA polymerase II"/>
    <property type="evidence" value="ECO:0007669"/>
    <property type="project" value="TreeGrafter"/>
</dbReference>
<evidence type="ECO:0000259" key="13">
    <source>
        <dbReference type="Pfam" id="PF11597"/>
    </source>
</evidence>
<evidence type="ECO:0000256" key="11">
    <source>
        <dbReference type="SAM" id="MobiDB-lite"/>
    </source>
</evidence>
<evidence type="ECO:0000256" key="8">
    <source>
        <dbReference type="ARBA" id="ARBA00023242"/>
    </source>
</evidence>